<protein>
    <submittedName>
        <fullName evidence="3">Uncharacterized protein</fullName>
    </submittedName>
</protein>
<feature type="compositionally biased region" description="Basic and acidic residues" evidence="1">
    <location>
        <begin position="139"/>
        <end position="151"/>
    </location>
</feature>
<feature type="transmembrane region" description="Helical" evidence="2">
    <location>
        <begin position="28"/>
        <end position="48"/>
    </location>
</feature>
<feature type="region of interest" description="Disordered" evidence="1">
    <location>
        <begin position="427"/>
        <end position="457"/>
    </location>
</feature>
<name>A0AAQ4DTN0_AMBAM</name>
<feature type="compositionally biased region" description="Polar residues" evidence="1">
    <location>
        <begin position="734"/>
        <end position="747"/>
    </location>
</feature>
<feature type="compositionally biased region" description="Basic residues" evidence="1">
    <location>
        <begin position="110"/>
        <end position="134"/>
    </location>
</feature>
<feature type="compositionally biased region" description="Polar residues" evidence="1">
    <location>
        <begin position="1122"/>
        <end position="1137"/>
    </location>
</feature>
<organism evidence="3 4">
    <name type="scientific">Amblyomma americanum</name>
    <name type="common">Lone star tick</name>
    <dbReference type="NCBI Taxonomy" id="6943"/>
    <lineage>
        <taxon>Eukaryota</taxon>
        <taxon>Metazoa</taxon>
        <taxon>Ecdysozoa</taxon>
        <taxon>Arthropoda</taxon>
        <taxon>Chelicerata</taxon>
        <taxon>Arachnida</taxon>
        <taxon>Acari</taxon>
        <taxon>Parasitiformes</taxon>
        <taxon>Ixodida</taxon>
        <taxon>Ixodoidea</taxon>
        <taxon>Ixodidae</taxon>
        <taxon>Amblyomminae</taxon>
        <taxon>Amblyomma</taxon>
    </lineage>
</organism>
<feature type="compositionally biased region" description="Low complexity" evidence="1">
    <location>
        <begin position="222"/>
        <end position="234"/>
    </location>
</feature>
<evidence type="ECO:0000313" key="4">
    <source>
        <dbReference type="Proteomes" id="UP001321473"/>
    </source>
</evidence>
<dbReference type="InterPro" id="IPR017853">
    <property type="entry name" value="GH"/>
</dbReference>
<dbReference type="Gene3D" id="3.20.20.80">
    <property type="entry name" value="Glycosidases"/>
    <property type="match status" value="1"/>
</dbReference>
<keyword evidence="2" id="KW-1133">Transmembrane helix</keyword>
<feature type="compositionally biased region" description="Low complexity" evidence="1">
    <location>
        <begin position="748"/>
        <end position="758"/>
    </location>
</feature>
<feature type="region of interest" description="Disordered" evidence="1">
    <location>
        <begin position="1119"/>
        <end position="1175"/>
    </location>
</feature>
<keyword evidence="2" id="KW-0812">Transmembrane</keyword>
<feature type="region of interest" description="Disordered" evidence="1">
    <location>
        <begin position="1015"/>
        <end position="1051"/>
    </location>
</feature>
<feature type="compositionally biased region" description="Polar residues" evidence="1">
    <location>
        <begin position="1164"/>
        <end position="1175"/>
    </location>
</feature>
<feature type="region of interest" description="Disordered" evidence="1">
    <location>
        <begin position="644"/>
        <end position="801"/>
    </location>
</feature>
<evidence type="ECO:0000256" key="1">
    <source>
        <dbReference type="SAM" id="MobiDB-lite"/>
    </source>
</evidence>
<feature type="compositionally biased region" description="Low complexity" evidence="1">
    <location>
        <begin position="783"/>
        <end position="801"/>
    </location>
</feature>
<feature type="region of interest" description="Disordered" evidence="1">
    <location>
        <begin position="97"/>
        <end position="255"/>
    </location>
</feature>
<accession>A0AAQ4DTN0</accession>
<sequence>MAEASAFPSKPLSADAAVRRTIGRQKTWLVVGLMTSAMLLMCTSVALLQRRFDLTGYFRHSAVAAVAAATAAEDPGHQAANDTERRIQELERELREIRGQATSRSELKSRLPKQLKSRRRDRGKAGKNRNKSRTSRTAAEVRDSPGGDTGRRSPGTTGIDISHELEILQGSFGERPLEIDTPDKKDELESKHDLHQASVSTERTLAARVDQRSSEEGEPPKISIQSTAGSSSISQPGKAEVETGSGSESPSTTLKTTASIVDSCTTNAELLKKEKKTQSLSLASATVSSANYSTSQKRIRMLKKRRKLRIRVTLPASETHSLLSNQTVAVDKELTTELHAETPSENKVATKKEVYEAPHVLKDVTEKLSSRVNSTCSSISAGGSPTSGTKASLVSKGQPSGTITKLQSTGSPGNESALLAITNESRPENMNESLASQKPVAPEGPTAASVASSVGVKTATDTGIEKSATSDKPSSAHKDDHTATTITLVNTTFNLTKNGAVKGTPELFVGSASLAHSEAKPLVTLTPRSNEPTVSALKGNVNTTVESKAITQSASGSLEGSHDVILSPHPAAAPSSRAGVHDTGNEQPHVLKYNETSSDPNNLVDIVAEGANKTADDVLNKILKKAMNDTREIAKNLTGGRGVVNEATGTTQDGANGRVTWDDIRSNESSSENVMTVTASESSRWDSRAISMRATEAPQSRSEPSKTAQSSTIQHSPKVVSTTQSGVKEPATKEASTQESPKSRSLQTTSPSATTSAPQEPVEEVVPKTTSTGPPDEIIPEMESTSGVPSSESTSETTTTSSTFVYYTGRDEWIPGENARFVDKDGRFGKKLPGHFQGKAALSHDELGNKQEWPASVGHSHRFVGIGNSDAHYDGKSDILEAQEKSPEDTGSNQRPLSKTLEEAAMGDLLSSLKSAVRDESKNRLNKGSDEMFDYGVEQPDSVVDGGSQSGHGTFTTAVAATLKSHMSPEPFLIDASDEDAVARTFERRTTSTKSESPNIAVTLVVIGTNNRENKMVNGLTPPQDAAGIENRTKSSPGSMRGIPEDEGPLVSFSAQPKRINYSDSLIISVGKRELVKNNTLLEDSTSNPSTNELIATKDKKSEHLREAASVDVHRSDRINPGTVQNAMSTESSTLQPSFIPEDERPGAEPERDVVTAGKERKSYTMQTQPPTVSTKMTERIYPWIDESDADWRSTVVETGEGVEADVEAKSSLSNEEMTEMVKTETTSAPQRFHEPLATDLLGEEAAVGATKGTTAKTLSSRSDVTRPGVICVYRRSHAGWQSGNISYSLESVPYEYCSAVLYCCLSLRQDLAIEDVENNTDFKYLAKIKGLNPGLETFVVIEANGSRTAGFQELLSKTVHQDIFVLLAVHWMRARKVDGVYWYWSELEDKDGDEVTKLYRYFHDNFDKSNLKFGVILPPGTQYFAKASALKALTEDLGESVGRVLLAPPEMEDSSFTSTISNHAQFVAREYSRYPKDIAGASASVCPMIPFWGKAFKMQAVLQDTGLALKPVGRGRPGVVSQEPGKLAFFEFCHELGKSLFVFPSREHAMIGDEYMTFLTPVSLVKYLSSMVSESSWRCFGSWGPEWDDFDGHCSLGRFPLLKTLYEFQVNRTLNVPASFGTSEADGS</sequence>
<feature type="compositionally biased region" description="Basic and acidic residues" evidence="1">
    <location>
        <begin position="175"/>
        <end position="195"/>
    </location>
</feature>
<feature type="region of interest" description="Disordered" evidence="1">
    <location>
        <begin position="375"/>
        <end position="415"/>
    </location>
</feature>
<keyword evidence="2" id="KW-0472">Membrane</keyword>
<proteinExistence type="predicted"/>
<evidence type="ECO:0000256" key="2">
    <source>
        <dbReference type="SAM" id="Phobius"/>
    </source>
</evidence>
<dbReference type="EMBL" id="JARKHS020026984">
    <property type="protein sequence ID" value="KAK8765820.1"/>
    <property type="molecule type" value="Genomic_DNA"/>
</dbReference>
<dbReference type="Proteomes" id="UP001321473">
    <property type="component" value="Unassembled WGS sequence"/>
</dbReference>
<comment type="caution">
    <text evidence="3">The sequence shown here is derived from an EMBL/GenBank/DDBJ whole genome shotgun (WGS) entry which is preliminary data.</text>
</comment>
<feature type="compositionally biased region" description="Basic and acidic residues" evidence="1">
    <location>
        <begin position="1142"/>
        <end position="1163"/>
    </location>
</feature>
<dbReference type="SUPFAM" id="SSF51445">
    <property type="entry name" value="(Trans)glycosidases"/>
    <property type="match status" value="1"/>
</dbReference>
<feature type="compositionally biased region" description="Polar residues" evidence="1">
    <location>
        <begin position="427"/>
        <end position="436"/>
    </location>
</feature>
<keyword evidence="4" id="KW-1185">Reference proteome</keyword>
<reference evidence="3 4" key="1">
    <citation type="journal article" date="2023" name="Arcadia Sci">
        <title>De novo assembly of a long-read Amblyomma americanum tick genome.</title>
        <authorList>
            <person name="Chou S."/>
            <person name="Poskanzer K.E."/>
            <person name="Rollins M."/>
            <person name="Thuy-Boun P.S."/>
        </authorList>
    </citation>
    <scope>NUCLEOTIDE SEQUENCE [LARGE SCALE GENOMIC DNA]</scope>
    <source>
        <strain evidence="3">F_SG_1</strain>
        <tissue evidence="3">Salivary glands</tissue>
    </source>
</reference>
<feature type="compositionally biased region" description="Low complexity" evidence="1">
    <location>
        <begin position="242"/>
        <end position="253"/>
    </location>
</feature>
<feature type="compositionally biased region" description="Basic and acidic residues" evidence="1">
    <location>
        <begin position="209"/>
        <end position="219"/>
    </location>
</feature>
<feature type="compositionally biased region" description="Polar residues" evidence="1">
    <location>
        <begin position="697"/>
        <end position="726"/>
    </location>
</feature>
<feature type="compositionally biased region" description="Polar residues" evidence="1">
    <location>
        <begin position="375"/>
        <end position="414"/>
    </location>
</feature>
<feature type="compositionally biased region" description="Polar residues" evidence="1">
    <location>
        <begin position="667"/>
        <end position="682"/>
    </location>
</feature>
<gene>
    <name evidence="3" type="ORF">V5799_031576</name>
</gene>
<evidence type="ECO:0000313" key="3">
    <source>
        <dbReference type="EMBL" id="KAK8765820.1"/>
    </source>
</evidence>